<dbReference type="AlphaFoldDB" id="A0A381PIE6"/>
<protein>
    <recommendedName>
        <fullName evidence="2">Cupin 2 conserved barrel domain-containing protein</fullName>
    </recommendedName>
</protein>
<dbReference type="SUPFAM" id="SSF51182">
    <property type="entry name" value="RmlC-like cupins"/>
    <property type="match status" value="1"/>
</dbReference>
<name>A0A381PIE6_9ZZZZ</name>
<evidence type="ECO:0008006" key="2">
    <source>
        <dbReference type="Google" id="ProtNLM"/>
    </source>
</evidence>
<reference evidence="1" key="1">
    <citation type="submission" date="2018-05" db="EMBL/GenBank/DDBJ databases">
        <authorList>
            <person name="Lanie J.A."/>
            <person name="Ng W.-L."/>
            <person name="Kazmierczak K.M."/>
            <person name="Andrzejewski T.M."/>
            <person name="Davidsen T.M."/>
            <person name="Wayne K.J."/>
            <person name="Tettelin H."/>
            <person name="Glass J.I."/>
            <person name="Rusch D."/>
            <person name="Podicherti R."/>
            <person name="Tsui H.-C.T."/>
            <person name="Winkler M.E."/>
        </authorList>
    </citation>
    <scope>NUCLEOTIDE SEQUENCE</scope>
</reference>
<dbReference type="EMBL" id="UINC01000972">
    <property type="protein sequence ID" value="SUZ65957.1"/>
    <property type="molecule type" value="Genomic_DNA"/>
</dbReference>
<dbReference type="Gene3D" id="2.60.120.10">
    <property type="entry name" value="Jelly Rolls"/>
    <property type="match status" value="1"/>
</dbReference>
<dbReference type="InterPro" id="IPR014710">
    <property type="entry name" value="RmlC-like_jellyroll"/>
</dbReference>
<proteinExistence type="predicted"/>
<accession>A0A381PIE6</accession>
<gene>
    <name evidence="1" type="ORF">METZ01_LOCUS18811</name>
</gene>
<dbReference type="InterPro" id="IPR011051">
    <property type="entry name" value="RmlC_Cupin_sf"/>
</dbReference>
<organism evidence="1">
    <name type="scientific">marine metagenome</name>
    <dbReference type="NCBI Taxonomy" id="408172"/>
    <lineage>
        <taxon>unclassified sequences</taxon>
        <taxon>metagenomes</taxon>
        <taxon>ecological metagenomes</taxon>
    </lineage>
</organism>
<sequence length="116" mass="12966">MEFTFTQGDPITEEEALAEAEKMGLHAFAFDTEVEEDSELHWHEFKAAIWLISGEANLATEDGTVYEAKPGCRLTAPAGWLHRELTSQTHRLVIGTDIPSQDWTQPVNKPAAELSR</sequence>
<evidence type="ECO:0000313" key="1">
    <source>
        <dbReference type="EMBL" id="SUZ65957.1"/>
    </source>
</evidence>